<protein>
    <recommendedName>
        <fullName evidence="8">PQ-loop-domain-containing protein</fullName>
    </recommendedName>
</protein>
<organism evidence="6 7">
    <name type="scientific">Hyphopichia burtonii NRRL Y-1933</name>
    <dbReference type="NCBI Taxonomy" id="984485"/>
    <lineage>
        <taxon>Eukaryota</taxon>
        <taxon>Fungi</taxon>
        <taxon>Dikarya</taxon>
        <taxon>Ascomycota</taxon>
        <taxon>Saccharomycotina</taxon>
        <taxon>Pichiomycetes</taxon>
        <taxon>Debaryomycetaceae</taxon>
        <taxon>Hyphopichia</taxon>
    </lineage>
</organism>
<dbReference type="GO" id="GO:0010008">
    <property type="term" value="C:endosome membrane"/>
    <property type="evidence" value="ECO:0007669"/>
    <property type="project" value="EnsemblFungi"/>
</dbReference>
<dbReference type="InterPro" id="IPR006603">
    <property type="entry name" value="PQ-loop_rpt"/>
</dbReference>
<dbReference type="GO" id="GO:0017128">
    <property type="term" value="F:phospholipid scramblase activity"/>
    <property type="evidence" value="ECO:0007669"/>
    <property type="project" value="EnsemblFungi"/>
</dbReference>
<keyword evidence="2 5" id="KW-0812">Transmembrane</keyword>
<accession>A0A1E4RK57</accession>
<evidence type="ECO:0008006" key="8">
    <source>
        <dbReference type="Google" id="ProtNLM"/>
    </source>
</evidence>
<dbReference type="InterPro" id="IPR052241">
    <property type="entry name" value="SLC66/Scramblase_ANY1"/>
</dbReference>
<name>A0A1E4RK57_9ASCO</name>
<evidence type="ECO:0000256" key="2">
    <source>
        <dbReference type="ARBA" id="ARBA00022692"/>
    </source>
</evidence>
<dbReference type="GeneID" id="30998396"/>
<evidence type="ECO:0000256" key="5">
    <source>
        <dbReference type="SAM" id="Phobius"/>
    </source>
</evidence>
<sequence length="295" mass="34723">MGSYIPPEYLQYFEYLPDLQKCANVFITFTPMFSYGTTCYGIYKKKTSLGFSIDICATMLMASILRICYYTISPFEISLLRQSIVMIFIQCILLKISLNYRPVNYNPELLTPLPIFKNELNSYLPRRLSQTSNITQHDIYQEDLMVLDFGKFVKSYIVIVFSHCLKFFDVYYKRPGLFWQWVEEKNYWVFLVKFLLVFITLTFIFINNEYYGSFIGILGLFIESLLPLPQILLLNRLKSIKNFKILLLLSWLGGDLTKLSYLLFGTNNISIIFIIAALFQMSLDIIIAFQYFHFK</sequence>
<evidence type="ECO:0000256" key="1">
    <source>
        <dbReference type="ARBA" id="ARBA00004141"/>
    </source>
</evidence>
<proteinExistence type="predicted"/>
<keyword evidence="7" id="KW-1185">Reference proteome</keyword>
<keyword evidence="4 5" id="KW-0472">Membrane</keyword>
<dbReference type="GO" id="GO:0042147">
    <property type="term" value="P:retrograde transport, endosome to Golgi"/>
    <property type="evidence" value="ECO:0007669"/>
    <property type="project" value="EnsemblFungi"/>
</dbReference>
<keyword evidence="3 5" id="KW-1133">Transmembrane helix</keyword>
<dbReference type="AlphaFoldDB" id="A0A1E4RK57"/>
<dbReference type="GO" id="GO:0036258">
    <property type="term" value="P:multivesicular body assembly"/>
    <property type="evidence" value="ECO:0007669"/>
    <property type="project" value="EnsemblFungi"/>
</dbReference>
<dbReference type="EMBL" id="KV454540">
    <property type="protein sequence ID" value="ODV67591.1"/>
    <property type="molecule type" value="Genomic_DNA"/>
</dbReference>
<dbReference type="GO" id="GO:0032588">
    <property type="term" value="C:trans-Golgi network membrane"/>
    <property type="evidence" value="ECO:0007669"/>
    <property type="project" value="EnsemblFungi"/>
</dbReference>
<evidence type="ECO:0000256" key="4">
    <source>
        <dbReference type="ARBA" id="ARBA00023136"/>
    </source>
</evidence>
<evidence type="ECO:0000313" key="7">
    <source>
        <dbReference type="Proteomes" id="UP000095085"/>
    </source>
</evidence>
<comment type="subcellular location">
    <subcellularLocation>
        <location evidence="1">Membrane</location>
        <topology evidence="1">Multi-pass membrane protein</topology>
    </subcellularLocation>
</comment>
<feature type="transmembrane region" description="Helical" evidence="5">
    <location>
        <begin position="23"/>
        <end position="43"/>
    </location>
</feature>
<feature type="transmembrane region" description="Helical" evidence="5">
    <location>
        <begin position="212"/>
        <end position="233"/>
    </location>
</feature>
<dbReference type="Proteomes" id="UP000095085">
    <property type="component" value="Unassembled WGS sequence"/>
</dbReference>
<reference evidence="7" key="1">
    <citation type="submission" date="2016-05" db="EMBL/GenBank/DDBJ databases">
        <title>Comparative genomics of biotechnologically important yeasts.</title>
        <authorList>
            <consortium name="DOE Joint Genome Institute"/>
            <person name="Riley R."/>
            <person name="Haridas S."/>
            <person name="Wolfe K.H."/>
            <person name="Lopes M.R."/>
            <person name="Hittinger C.T."/>
            <person name="Goker M."/>
            <person name="Salamov A."/>
            <person name="Wisecaver J."/>
            <person name="Long T.M."/>
            <person name="Aerts A.L."/>
            <person name="Barry K."/>
            <person name="Choi C."/>
            <person name="Clum A."/>
            <person name="Coughlan A.Y."/>
            <person name="Deshpande S."/>
            <person name="Douglass A.P."/>
            <person name="Hanson S.J."/>
            <person name="Klenk H.-P."/>
            <person name="Labutti K."/>
            <person name="Lapidus A."/>
            <person name="Lindquist E."/>
            <person name="Lipzen A."/>
            <person name="Meier-Kolthoff J.P."/>
            <person name="Ohm R.A."/>
            <person name="Otillar R.P."/>
            <person name="Pangilinan J."/>
            <person name="Peng Y."/>
            <person name="Rokas A."/>
            <person name="Rosa C.A."/>
            <person name="Scheuner C."/>
            <person name="Sibirny A.A."/>
            <person name="Slot J.C."/>
            <person name="Stielow J.B."/>
            <person name="Sun H."/>
            <person name="Kurtzman C.P."/>
            <person name="Blackwell M."/>
            <person name="Grigoriev I.V."/>
            <person name="Jeffries T.W."/>
        </authorList>
    </citation>
    <scope>NUCLEOTIDE SEQUENCE [LARGE SCALE GENOMIC DNA]</scope>
    <source>
        <strain evidence="7">NRRL Y-1933</strain>
    </source>
</reference>
<evidence type="ECO:0000313" key="6">
    <source>
        <dbReference type="EMBL" id="ODV67591.1"/>
    </source>
</evidence>
<dbReference type="Pfam" id="PF04193">
    <property type="entry name" value="PQ-loop"/>
    <property type="match status" value="1"/>
</dbReference>
<dbReference type="GO" id="GO:0005769">
    <property type="term" value="C:early endosome"/>
    <property type="evidence" value="ECO:0007669"/>
    <property type="project" value="EnsemblFungi"/>
</dbReference>
<dbReference type="PANTHER" id="PTHR14856">
    <property type="entry name" value="PQ-LOOP REPEAT-CONTAINING PROTEIN 1-LIKE PROTEIN"/>
    <property type="match status" value="1"/>
</dbReference>
<feature type="non-terminal residue" evidence="6">
    <location>
        <position position="295"/>
    </location>
</feature>
<feature type="transmembrane region" description="Helical" evidence="5">
    <location>
        <begin position="270"/>
        <end position="292"/>
    </location>
</feature>
<feature type="transmembrane region" description="Helical" evidence="5">
    <location>
        <begin position="79"/>
        <end position="98"/>
    </location>
</feature>
<dbReference type="GO" id="GO:0005829">
    <property type="term" value="C:cytosol"/>
    <property type="evidence" value="ECO:0007669"/>
    <property type="project" value="GOC"/>
</dbReference>
<dbReference type="PANTHER" id="PTHR14856:SF9">
    <property type="entry name" value="PQ-LOOP REPEAT-CONTAINING PROTEIN 1"/>
    <property type="match status" value="1"/>
</dbReference>
<dbReference type="RefSeq" id="XP_020076658.1">
    <property type="nucleotide sequence ID" value="XM_020223847.1"/>
</dbReference>
<gene>
    <name evidence="6" type="ORF">HYPBUDRAFT_89542</name>
</gene>
<feature type="transmembrane region" description="Helical" evidence="5">
    <location>
        <begin position="245"/>
        <end position="264"/>
    </location>
</feature>
<dbReference type="STRING" id="984485.A0A1E4RK57"/>
<dbReference type="OrthoDB" id="292213at2759"/>
<feature type="transmembrane region" description="Helical" evidence="5">
    <location>
        <begin position="187"/>
        <end position="206"/>
    </location>
</feature>
<feature type="transmembrane region" description="Helical" evidence="5">
    <location>
        <begin position="55"/>
        <end position="73"/>
    </location>
</feature>
<evidence type="ECO:0000256" key="3">
    <source>
        <dbReference type="ARBA" id="ARBA00022989"/>
    </source>
</evidence>
<dbReference type="Gene3D" id="1.20.1280.290">
    <property type="match status" value="1"/>
</dbReference>